<dbReference type="AlphaFoldDB" id="A0A4S8L9T8"/>
<evidence type="ECO:0000313" key="3">
    <source>
        <dbReference type="EMBL" id="THU85552.1"/>
    </source>
</evidence>
<feature type="transmembrane region" description="Helical" evidence="2">
    <location>
        <begin position="217"/>
        <end position="238"/>
    </location>
</feature>
<organism evidence="3 4">
    <name type="scientific">Dendrothele bispora (strain CBS 962.96)</name>
    <dbReference type="NCBI Taxonomy" id="1314807"/>
    <lineage>
        <taxon>Eukaryota</taxon>
        <taxon>Fungi</taxon>
        <taxon>Dikarya</taxon>
        <taxon>Basidiomycota</taxon>
        <taxon>Agaricomycotina</taxon>
        <taxon>Agaricomycetes</taxon>
        <taxon>Agaricomycetidae</taxon>
        <taxon>Agaricales</taxon>
        <taxon>Agaricales incertae sedis</taxon>
        <taxon>Dendrothele</taxon>
    </lineage>
</organism>
<feature type="transmembrane region" description="Helical" evidence="2">
    <location>
        <begin position="52"/>
        <end position="71"/>
    </location>
</feature>
<evidence type="ECO:0000313" key="4">
    <source>
        <dbReference type="Proteomes" id="UP000297245"/>
    </source>
</evidence>
<name>A0A4S8L9T8_DENBC</name>
<dbReference type="OrthoDB" id="3354175at2759"/>
<dbReference type="Proteomes" id="UP000297245">
    <property type="component" value="Unassembled WGS sequence"/>
</dbReference>
<feature type="region of interest" description="Disordered" evidence="1">
    <location>
        <begin position="323"/>
        <end position="346"/>
    </location>
</feature>
<dbReference type="EMBL" id="ML179541">
    <property type="protein sequence ID" value="THU85552.1"/>
    <property type="molecule type" value="Genomic_DNA"/>
</dbReference>
<keyword evidence="2" id="KW-0812">Transmembrane</keyword>
<sequence length="346" mass="38229">MATSRNDVASDTTAIISLACEWGLYGTSLLLYGATIRELISSQTSRVDRRMIALATAFLTLTTAHAITNLLRLNEGLVNQRDTFPGGPKAFFSSATQTYFLVRSGFYATQTLLADAVVVYRCFVVWQSIKVTFFPIILWLGLLASILGAFHALGEAAVERDGIQIFGLSNWVNAFFAMSLTTNLISTSFLAFRIWTVNKRAVQYRVSAGILDSVFRVVVDSGILYSATLIVTIITFVSRSNSQYIFLDLLMPVMAISFYMIIFRISRARGGRSTSKNAMESASPAHRSRQTDYQLRPVEVHISQLTEHDAVVSKDGIGDKALESERTRVGCPSGRDSAQWSELPEV</sequence>
<keyword evidence="2" id="KW-1133">Transmembrane helix</keyword>
<keyword evidence="2" id="KW-0472">Membrane</keyword>
<feature type="transmembrane region" description="Helical" evidence="2">
    <location>
        <begin position="244"/>
        <end position="263"/>
    </location>
</feature>
<feature type="transmembrane region" description="Helical" evidence="2">
    <location>
        <begin position="12"/>
        <end position="32"/>
    </location>
</feature>
<protein>
    <submittedName>
        <fullName evidence="3">Uncharacterized protein</fullName>
    </submittedName>
</protein>
<feature type="transmembrane region" description="Helical" evidence="2">
    <location>
        <begin position="133"/>
        <end position="154"/>
    </location>
</feature>
<gene>
    <name evidence="3" type="ORF">K435DRAFT_386507</name>
</gene>
<accession>A0A4S8L9T8</accession>
<keyword evidence="4" id="KW-1185">Reference proteome</keyword>
<reference evidence="3 4" key="1">
    <citation type="journal article" date="2019" name="Nat. Ecol. Evol.">
        <title>Megaphylogeny resolves global patterns of mushroom evolution.</title>
        <authorList>
            <person name="Varga T."/>
            <person name="Krizsan K."/>
            <person name="Foldi C."/>
            <person name="Dima B."/>
            <person name="Sanchez-Garcia M."/>
            <person name="Sanchez-Ramirez S."/>
            <person name="Szollosi G.J."/>
            <person name="Szarkandi J.G."/>
            <person name="Papp V."/>
            <person name="Albert L."/>
            <person name="Andreopoulos W."/>
            <person name="Angelini C."/>
            <person name="Antonin V."/>
            <person name="Barry K.W."/>
            <person name="Bougher N.L."/>
            <person name="Buchanan P."/>
            <person name="Buyck B."/>
            <person name="Bense V."/>
            <person name="Catcheside P."/>
            <person name="Chovatia M."/>
            <person name="Cooper J."/>
            <person name="Damon W."/>
            <person name="Desjardin D."/>
            <person name="Finy P."/>
            <person name="Geml J."/>
            <person name="Haridas S."/>
            <person name="Hughes K."/>
            <person name="Justo A."/>
            <person name="Karasinski D."/>
            <person name="Kautmanova I."/>
            <person name="Kiss B."/>
            <person name="Kocsube S."/>
            <person name="Kotiranta H."/>
            <person name="LaButti K.M."/>
            <person name="Lechner B.E."/>
            <person name="Liimatainen K."/>
            <person name="Lipzen A."/>
            <person name="Lukacs Z."/>
            <person name="Mihaltcheva S."/>
            <person name="Morgado L.N."/>
            <person name="Niskanen T."/>
            <person name="Noordeloos M.E."/>
            <person name="Ohm R.A."/>
            <person name="Ortiz-Santana B."/>
            <person name="Ovrebo C."/>
            <person name="Racz N."/>
            <person name="Riley R."/>
            <person name="Savchenko A."/>
            <person name="Shiryaev A."/>
            <person name="Soop K."/>
            <person name="Spirin V."/>
            <person name="Szebenyi C."/>
            <person name="Tomsovsky M."/>
            <person name="Tulloss R.E."/>
            <person name="Uehling J."/>
            <person name="Grigoriev I.V."/>
            <person name="Vagvolgyi C."/>
            <person name="Papp T."/>
            <person name="Martin F.M."/>
            <person name="Miettinen O."/>
            <person name="Hibbett D.S."/>
            <person name="Nagy L.G."/>
        </authorList>
    </citation>
    <scope>NUCLEOTIDE SEQUENCE [LARGE SCALE GENOMIC DNA]</scope>
    <source>
        <strain evidence="3 4">CBS 962.96</strain>
    </source>
</reference>
<evidence type="ECO:0000256" key="2">
    <source>
        <dbReference type="SAM" id="Phobius"/>
    </source>
</evidence>
<proteinExistence type="predicted"/>
<feature type="transmembrane region" description="Helical" evidence="2">
    <location>
        <begin position="174"/>
        <end position="196"/>
    </location>
</feature>
<evidence type="ECO:0000256" key="1">
    <source>
        <dbReference type="SAM" id="MobiDB-lite"/>
    </source>
</evidence>